<dbReference type="PANTHER" id="PTHR12015:SF183">
    <property type="entry name" value="C-C MOTIF CHEMOKINE 3"/>
    <property type="match status" value="1"/>
</dbReference>
<dbReference type="GO" id="GO:0006955">
    <property type="term" value="P:immune response"/>
    <property type="evidence" value="ECO:0007669"/>
    <property type="project" value="InterPro"/>
</dbReference>
<dbReference type="PANTHER" id="PTHR12015">
    <property type="entry name" value="SMALL INDUCIBLE CYTOKINE A"/>
    <property type="match status" value="1"/>
</dbReference>
<protein>
    <recommendedName>
        <fullName evidence="9">C-C motif chemokine</fullName>
    </recommendedName>
</protein>
<dbReference type="GO" id="GO:0005615">
    <property type="term" value="C:extracellular space"/>
    <property type="evidence" value="ECO:0007669"/>
    <property type="project" value="UniProtKB-KW"/>
</dbReference>
<comment type="subcellular location">
    <subcellularLocation>
        <location evidence="1 9">Secreted</location>
    </subcellularLocation>
</comment>
<name>A0A3B4C2S8_PYGNA</name>
<evidence type="ECO:0000313" key="12">
    <source>
        <dbReference type="Proteomes" id="UP001501920"/>
    </source>
</evidence>
<dbReference type="InterPro" id="IPR039809">
    <property type="entry name" value="Chemokine_b/g/d"/>
</dbReference>
<dbReference type="Pfam" id="PF00048">
    <property type="entry name" value="IL8"/>
    <property type="match status" value="1"/>
</dbReference>
<evidence type="ECO:0000256" key="6">
    <source>
        <dbReference type="ARBA" id="ARBA00023157"/>
    </source>
</evidence>
<dbReference type="STRING" id="42514.ENSPNAP00000005146"/>
<accession>A0A3B4C2S8</accession>
<dbReference type="Gene3D" id="2.40.50.40">
    <property type="match status" value="1"/>
</dbReference>
<keyword evidence="9" id="KW-0145">Chemotaxis</keyword>
<reference evidence="11 12" key="1">
    <citation type="submission" date="2020-10" db="EMBL/GenBank/DDBJ databases">
        <title>Pygocentrus nattereri (red-bellied piranha) genome, fPygNat1, primary haplotype.</title>
        <authorList>
            <person name="Myers G."/>
            <person name="Meyer A."/>
            <person name="Karagic N."/>
            <person name="Pippel M."/>
            <person name="Winkler S."/>
            <person name="Tracey A."/>
            <person name="Wood J."/>
            <person name="Formenti G."/>
            <person name="Howe K."/>
            <person name="Fedrigo O."/>
            <person name="Jarvis E.D."/>
        </authorList>
    </citation>
    <scope>NUCLEOTIDE SEQUENCE [LARGE SCALE GENOMIC DNA]</scope>
</reference>
<evidence type="ECO:0000313" key="11">
    <source>
        <dbReference type="Ensembl" id="ENSPNAP00000005146.2"/>
    </source>
</evidence>
<keyword evidence="3 9" id="KW-0202">Cytokine</keyword>
<dbReference type="Proteomes" id="UP001501920">
    <property type="component" value="Chromosome 8"/>
</dbReference>
<evidence type="ECO:0000256" key="7">
    <source>
        <dbReference type="ARBA" id="ARBA00044740"/>
    </source>
</evidence>
<dbReference type="GO" id="GO:0008009">
    <property type="term" value="F:chemokine activity"/>
    <property type="evidence" value="ECO:0007669"/>
    <property type="project" value="InterPro"/>
</dbReference>
<dbReference type="InterPro" id="IPR000827">
    <property type="entry name" value="Chemokine_CC_CS"/>
</dbReference>
<dbReference type="OMA" id="ENCCIAF"/>
<reference evidence="11" key="2">
    <citation type="submission" date="2025-08" db="UniProtKB">
        <authorList>
            <consortium name="Ensembl"/>
        </authorList>
    </citation>
    <scope>IDENTIFICATION</scope>
</reference>
<dbReference type="InterPro" id="IPR001811">
    <property type="entry name" value="Chemokine_IL8-like_dom"/>
</dbReference>
<keyword evidence="12" id="KW-1185">Reference proteome</keyword>
<dbReference type="SMART" id="SM00199">
    <property type="entry name" value="SCY"/>
    <property type="match status" value="1"/>
</dbReference>
<evidence type="ECO:0000256" key="3">
    <source>
        <dbReference type="ARBA" id="ARBA00022514"/>
    </source>
</evidence>
<comment type="similarity">
    <text evidence="2 9">Belongs to the intercrine beta (chemokine CC) family.</text>
</comment>
<dbReference type="OrthoDB" id="8934837at2759"/>
<organism evidence="11 12">
    <name type="scientific">Pygocentrus nattereri</name>
    <name type="common">Red-bellied piranha</name>
    <dbReference type="NCBI Taxonomy" id="42514"/>
    <lineage>
        <taxon>Eukaryota</taxon>
        <taxon>Metazoa</taxon>
        <taxon>Chordata</taxon>
        <taxon>Craniata</taxon>
        <taxon>Vertebrata</taxon>
        <taxon>Euteleostomi</taxon>
        <taxon>Actinopterygii</taxon>
        <taxon>Neopterygii</taxon>
        <taxon>Teleostei</taxon>
        <taxon>Ostariophysi</taxon>
        <taxon>Characiformes</taxon>
        <taxon>Characoidei</taxon>
        <taxon>Pygocentrus</taxon>
    </lineage>
</organism>
<dbReference type="SUPFAM" id="SSF54117">
    <property type="entry name" value="Interleukin 8-like chemokines"/>
    <property type="match status" value="1"/>
</dbReference>
<keyword evidence="5 9" id="KW-0732">Signal</keyword>
<dbReference type="PROSITE" id="PS00472">
    <property type="entry name" value="SMALL_CYTOKINES_CC"/>
    <property type="match status" value="1"/>
</dbReference>
<evidence type="ECO:0000256" key="2">
    <source>
        <dbReference type="ARBA" id="ARBA00010868"/>
    </source>
</evidence>
<keyword evidence="4 9" id="KW-0964">Secreted</keyword>
<reference evidence="11" key="3">
    <citation type="submission" date="2025-09" db="UniProtKB">
        <authorList>
            <consortium name="Ensembl"/>
        </authorList>
    </citation>
    <scope>IDENTIFICATION</scope>
</reference>
<evidence type="ECO:0000256" key="8">
    <source>
        <dbReference type="ARBA" id="ARBA00046726"/>
    </source>
</evidence>
<feature type="chain" id="PRO_5043105079" description="C-C motif chemokine" evidence="9">
    <location>
        <begin position="22"/>
        <end position="99"/>
    </location>
</feature>
<evidence type="ECO:0000259" key="10">
    <source>
        <dbReference type="SMART" id="SM00199"/>
    </source>
</evidence>
<keyword evidence="6" id="KW-1015">Disulfide bond</keyword>
<feature type="signal peptide" evidence="9">
    <location>
        <begin position="1"/>
        <end position="21"/>
    </location>
</feature>
<evidence type="ECO:0000256" key="4">
    <source>
        <dbReference type="ARBA" id="ARBA00022525"/>
    </source>
</evidence>
<feature type="domain" description="Chemokine interleukin-8-like" evidence="10">
    <location>
        <begin position="28"/>
        <end position="86"/>
    </location>
</feature>
<evidence type="ECO:0000256" key="5">
    <source>
        <dbReference type="ARBA" id="ARBA00022729"/>
    </source>
</evidence>
<comment type="function">
    <text evidence="7">Monokine with inflammatory and chemokinetic properties. Binds to CCR1, CCR4 and CCR5. One of the major HIV-suppressive factors produced by CD8+ T-cells. Recombinant MIP-1-alpha induces a dose-dependent inhibition of different strains of HIV-1, HIV-2, and simian immunodeficiency virus (SIV).</text>
</comment>
<evidence type="ECO:0000256" key="1">
    <source>
        <dbReference type="ARBA" id="ARBA00004613"/>
    </source>
</evidence>
<dbReference type="FunFam" id="2.40.50.40:FF:000002">
    <property type="entry name" value="C-C motif chemokine"/>
    <property type="match status" value="1"/>
</dbReference>
<dbReference type="AlphaFoldDB" id="A0A3B4C2S8"/>
<dbReference type="Ensembl" id="ENSPNAT00000005793.2">
    <property type="protein sequence ID" value="ENSPNAP00000005146.2"/>
    <property type="gene ID" value="ENSPNAG00000037023.1"/>
</dbReference>
<sequence length="99" mass="10815">MRTLSALLVLLLLCSLQLTSSAPLATEQPSCCLYLTPMKIPLAQVVSYTWTSSDCHLKAIVFLTKKGKQICVDPDTVWVSSHVAAVDKLPTMLSLKKLP</sequence>
<proteinExistence type="inferred from homology"/>
<comment type="subunit">
    <text evidence="8">Self-associates. Also heterodimer of MIP-1-alpha(4-69) and MIP-1-beta(3-69). Interacts with CCR1.</text>
</comment>
<dbReference type="CDD" id="cd00272">
    <property type="entry name" value="Chemokine_CC"/>
    <property type="match status" value="1"/>
</dbReference>
<evidence type="ECO:0000256" key="9">
    <source>
        <dbReference type="RuleBase" id="RU361150"/>
    </source>
</evidence>
<dbReference type="InterPro" id="IPR036048">
    <property type="entry name" value="Interleukin_8-like_sf"/>
</dbReference>
<dbReference type="GeneTree" id="ENSGT01120000272426"/>